<dbReference type="Pfam" id="PF13847">
    <property type="entry name" value="Methyltransf_31"/>
    <property type="match status" value="1"/>
</dbReference>
<feature type="transmembrane region" description="Helical" evidence="7">
    <location>
        <begin position="743"/>
        <end position="761"/>
    </location>
</feature>
<organism evidence="9 10">
    <name type="scientific">Fluviicola chungangensis</name>
    <dbReference type="NCBI Taxonomy" id="2597671"/>
    <lineage>
        <taxon>Bacteria</taxon>
        <taxon>Pseudomonadati</taxon>
        <taxon>Bacteroidota</taxon>
        <taxon>Flavobacteriia</taxon>
        <taxon>Flavobacteriales</taxon>
        <taxon>Crocinitomicaceae</taxon>
        <taxon>Fluviicola</taxon>
    </lineage>
</organism>
<evidence type="ECO:0000256" key="6">
    <source>
        <dbReference type="SAM" id="Coils"/>
    </source>
</evidence>
<dbReference type="Proteomes" id="UP000316008">
    <property type="component" value="Unassembled WGS sequence"/>
</dbReference>
<dbReference type="SUPFAM" id="SSF53335">
    <property type="entry name" value="S-adenosyl-L-methionine-dependent methyltransferases"/>
    <property type="match status" value="1"/>
</dbReference>
<keyword evidence="6" id="KW-0175">Coiled coil</keyword>
<dbReference type="SUPFAM" id="SSF82866">
    <property type="entry name" value="Multidrug efflux transporter AcrB transmembrane domain"/>
    <property type="match status" value="2"/>
</dbReference>
<dbReference type="CDD" id="cd07989">
    <property type="entry name" value="LPLAT_AGPAT-like"/>
    <property type="match status" value="1"/>
</dbReference>
<evidence type="ECO:0000256" key="7">
    <source>
        <dbReference type="SAM" id="Phobius"/>
    </source>
</evidence>
<dbReference type="AlphaFoldDB" id="A0A556N324"/>
<dbReference type="GO" id="GO:0032259">
    <property type="term" value="P:methylation"/>
    <property type="evidence" value="ECO:0007669"/>
    <property type="project" value="UniProtKB-KW"/>
</dbReference>
<protein>
    <submittedName>
        <fullName evidence="9">Methyltransferase domain-containing protein</fullName>
    </submittedName>
</protein>
<evidence type="ECO:0000259" key="8">
    <source>
        <dbReference type="SMART" id="SM00563"/>
    </source>
</evidence>
<feature type="transmembrane region" description="Helical" evidence="7">
    <location>
        <begin position="809"/>
        <end position="839"/>
    </location>
</feature>
<dbReference type="OrthoDB" id="9803035at2"/>
<gene>
    <name evidence="9" type="ORF">FO442_04765</name>
</gene>
<dbReference type="GO" id="GO:0008168">
    <property type="term" value="F:methyltransferase activity"/>
    <property type="evidence" value="ECO:0007669"/>
    <property type="project" value="UniProtKB-KW"/>
</dbReference>
<evidence type="ECO:0000313" key="10">
    <source>
        <dbReference type="Proteomes" id="UP000316008"/>
    </source>
</evidence>
<feature type="transmembrane region" description="Helical" evidence="7">
    <location>
        <begin position="317"/>
        <end position="338"/>
    </location>
</feature>
<evidence type="ECO:0000313" key="9">
    <source>
        <dbReference type="EMBL" id="TSJ46475.1"/>
    </source>
</evidence>
<keyword evidence="4 7" id="KW-1133">Transmembrane helix</keyword>
<evidence type="ECO:0000256" key="4">
    <source>
        <dbReference type="ARBA" id="ARBA00022989"/>
    </source>
</evidence>
<feature type="transmembrane region" description="Helical" evidence="7">
    <location>
        <begin position="767"/>
        <end position="788"/>
    </location>
</feature>
<dbReference type="Gene3D" id="1.20.1640.10">
    <property type="entry name" value="Multidrug efflux transporter AcrB transmembrane domain"/>
    <property type="match status" value="2"/>
</dbReference>
<evidence type="ECO:0000256" key="5">
    <source>
        <dbReference type="ARBA" id="ARBA00023136"/>
    </source>
</evidence>
<feature type="transmembrane region" description="Helical" evidence="7">
    <location>
        <begin position="653"/>
        <end position="670"/>
    </location>
</feature>
<feature type="transmembrane region" description="Helical" evidence="7">
    <location>
        <begin position="428"/>
        <end position="446"/>
    </location>
</feature>
<dbReference type="GO" id="GO:0016746">
    <property type="term" value="F:acyltransferase activity"/>
    <property type="evidence" value="ECO:0007669"/>
    <property type="project" value="InterPro"/>
</dbReference>
<proteinExistence type="predicted"/>
<dbReference type="PANTHER" id="PTHR33406">
    <property type="entry name" value="MEMBRANE PROTEIN MJ1562-RELATED"/>
    <property type="match status" value="1"/>
</dbReference>
<feature type="transmembrane region" description="Helical" evidence="7">
    <location>
        <begin position="18"/>
        <end position="35"/>
    </location>
</feature>
<keyword evidence="9" id="KW-0808">Transferase</keyword>
<dbReference type="SMART" id="SM00563">
    <property type="entry name" value="PlsC"/>
    <property type="match status" value="1"/>
</dbReference>
<feature type="transmembrane region" description="Helical" evidence="7">
    <location>
        <begin position="703"/>
        <end position="722"/>
    </location>
</feature>
<feature type="transmembrane region" description="Helical" evidence="7">
    <location>
        <begin position="677"/>
        <end position="697"/>
    </location>
</feature>
<dbReference type="PANTHER" id="PTHR33406:SF13">
    <property type="entry name" value="MEMBRANE PROTEIN YDFJ"/>
    <property type="match status" value="1"/>
</dbReference>
<keyword evidence="2" id="KW-1003">Cell membrane</keyword>
<accession>A0A556N324</accession>
<evidence type="ECO:0000256" key="3">
    <source>
        <dbReference type="ARBA" id="ARBA00022692"/>
    </source>
</evidence>
<feature type="transmembrane region" description="Helical" evidence="7">
    <location>
        <begin position="291"/>
        <end position="311"/>
    </location>
</feature>
<dbReference type="Pfam" id="PF01553">
    <property type="entry name" value="Acyltransferase"/>
    <property type="match status" value="1"/>
</dbReference>
<feature type="coiled-coil region" evidence="6">
    <location>
        <begin position="77"/>
        <end position="104"/>
    </location>
</feature>
<dbReference type="InterPro" id="IPR004869">
    <property type="entry name" value="MMPL_dom"/>
</dbReference>
<feature type="domain" description="Phospholipid/glycerol acyltransferase" evidence="8">
    <location>
        <begin position="886"/>
        <end position="995"/>
    </location>
</feature>
<dbReference type="Pfam" id="PF03176">
    <property type="entry name" value="MMPL"/>
    <property type="match status" value="1"/>
</dbReference>
<name>A0A556N324_9FLAO</name>
<reference evidence="9 10" key="1">
    <citation type="submission" date="2019-07" db="EMBL/GenBank/DDBJ databases">
        <authorList>
            <person name="Huq M.A."/>
        </authorList>
    </citation>
    <scope>NUCLEOTIDE SEQUENCE [LARGE SCALE GENOMIC DNA]</scope>
    <source>
        <strain evidence="9 10">MAH-3</strain>
    </source>
</reference>
<evidence type="ECO:0000256" key="2">
    <source>
        <dbReference type="ARBA" id="ARBA00022475"/>
    </source>
</evidence>
<feature type="transmembrane region" description="Helical" evidence="7">
    <location>
        <begin position="359"/>
        <end position="379"/>
    </location>
</feature>
<dbReference type="InterPro" id="IPR025714">
    <property type="entry name" value="Methyltranfer_dom"/>
</dbReference>
<dbReference type="EMBL" id="VLPL01000002">
    <property type="protein sequence ID" value="TSJ46475.1"/>
    <property type="molecule type" value="Genomic_DNA"/>
</dbReference>
<dbReference type="GO" id="GO:0005886">
    <property type="term" value="C:plasma membrane"/>
    <property type="evidence" value="ECO:0007669"/>
    <property type="project" value="UniProtKB-SubCell"/>
</dbReference>
<evidence type="ECO:0000256" key="1">
    <source>
        <dbReference type="ARBA" id="ARBA00004651"/>
    </source>
</evidence>
<keyword evidence="9" id="KW-0489">Methyltransferase</keyword>
<comment type="subcellular location">
    <subcellularLocation>
        <location evidence="1">Cell membrane</location>
        <topology evidence="1">Multi-pass membrane protein</topology>
    </subcellularLocation>
</comment>
<feature type="transmembrane region" description="Helical" evidence="7">
    <location>
        <begin position="385"/>
        <end position="407"/>
    </location>
</feature>
<dbReference type="InterPro" id="IPR050545">
    <property type="entry name" value="Mycobact_MmpL"/>
</dbReference>
<keyword evidence="3 7" id="KW-0812">Transmembrane</keyword>
<feature type="transmembrane region" description="Helical" evidence="7">
    <location>
        <begin position="266"/>
        <end position="284"/>
    </location>
</feature>
<dbReference type="CDD" id="cd02440">
    <property type="entry name" value="AdoMet_MTases"/>
    <property type="match status" value="1"/>
</dbReference>
<keyword evidence="10" id="KW-1185">Reference proteome</keyword>
<dbReference type="InterPro" id="IPR002123">
    <property type="entry name" value="Plipid/glycerol_acylTrfase"/>
</dbReference>
<keyword evidence="5 7" id="KW-0472">Membrane</keyword>
<comment type="caution">
    <text evidence="9">The sequence shown here is derived from an EMBL/GenBank/DDBJ whole genome shotgun (WGS) entry which is preliminary data.</text>
</comment>
<sequence>MIGQICARIVEFFLKKRLVFWGSFTLVLGFLLYGVSKLKINEDLYAIFPQGKEFKKFNDIVQKNKLNKQVVFSIKAQEDEELTLEKLEQLKADLEKRFPKELKDIEVVKPVDEGALIAFLQKSSVRNLTDQDYELLQEKLQPDSIATGLKRTASLLTGSNAFFISKLAANDPLGLLYGQLKQLNPNTDSGNYVVKVGVVYSRDEQYAFFFGTIDLNQKDTKKLGAFADRLEHFKKAKAKEKGLNFDYFGTFQIAVENAKQVKYDTFLTSVISISAILLLLVFYYRSILAPFYFLLPGFFGILSGAGLVGYLHPEISAISLATSSVLLGIVLDYSFHFFTHLKHLGSVVKTVKEISSPMMLGSFTTIAALSALLFTNSVVLQNFGLIALCTLSGSVLFTLLFLPVLIESLHIQIKDNRNYKNNYKLNKTFIRVSFLLISLVSLVFLYKSTDVNFDSDMNNLSFHTPELKQKEKFYTGINPNTDKKLFVFSSAPTMEKARSQNDAVYKTFIATKEQNGISEFVSLAPYLPSGQTLKESEKRWSDFWNENREAIQEIKELSPSYGLNPAGFQPFFNSTESLSFNQQEGEQLVKEIGLSKFVSEDHGLHTYVTSITVKKDKQELVKEQLKKIDGIFVLDISEMAKSMLNVVKQDFDYLFLFSSLLVFFSLLVIYGRIELTLFAFFPMVLGWIWILGIASIFDIPFNFINIIVATFIFGLGDDFSIFTTDGLIQQARTGINSLKSTQSGIILSGIATIIGTGVLIFAKHPAIHSIGAISVIGIGSIMLITLYVQPRVYNFFVLNRKKKGRGPITFFYFIYSLLLFFYFFVGSLILNILLIFILIPTPMKRIHKRNILNFCISKLAKSTLYAGVHVKKKVVDQHKLDYKNPSVIIPNHTSFLDILVVLMLHPKTIIMVKKWVYNSPIFAPFIRYGGYLFAEEGAEGNLDEVKNRIDQGYSIVIFPEGTRSSDGEIKRFHKGAFYISKELNIPIQPLLILGNHEVNPKNDLMINQGQILVKPLDRLNALEGESYSEFSKRAVKIMRAEMLQFRREYATTSFYTRKVIENYLLKGPVLEWYVRVKWAMERKNFDFYNGLIDSRKHIVDVGCGYGYLSVFLHYFDPSRTIVGMDYDEDKIAVADNCIKKSDRLSFQTADIRSWDLPEADVYFFNDVIHYLRPGEQLDLLKRVQAQLGPDGIIVIRDGIVEFQDRLKNTKLTEILSTKWFKFNKTTNDLSFLSAKEIERFAKENGFGFELIEHSSKTSNVLMILKRL</sequence>
<dbReference type="Gene3D" id="3.40.50.150">
    <property type="entry name" value="Vaccinia Virus protein VP39"/>
    <property type="match status" value="1"/>
</dbReference>
<dbReference type="InterPro" id="IPR029063">
    <property type="entry name" value="SAM-dependent_MTases_sf"/>
</dbReference>
<dbReference type="SUPFAM" id="SSF69593">
    <property type="entry name" value="Glycerol-3-phosphate (1)-acyltransferase"/>
    <property type="match status" value="1"/>
</dbReference>